<dbReference type="InterPro" id="IPR041424">
    <property type="entry name" value="CinA_KH"/>
</dbReference>
<name>A0ABW7C6S6_9CYAN</name>
<dbReference type="NCBIfam" id="NF001813">
    <property type="entry name" value="PRK00549.1"/>
    <property type="match status" value="1"/>
</dbReference>
<evidence type="ECO:0000259" key="2">
    <source>
        <dbReference type="SMART" id="SM00852"/>
    </source>
</evidence>
<dbReference type="InterPro" id="IPR001453">
    <property type="entry name" value="MoaB/Mog_dom"/>
</dbReference>
<feature type="domain" description="MoaB/Mog" evidence="2">
    <location>
        <begin position="6"/>
        <end position="174"/>
    </location>
</feature>
<comment type="caution">
    <text evidence="3">The sequence shown here is derived from an EMBL/GenBank/DDBJ whole genome shotgun (WGS) entry which is preliminary data.</text>
</comment>
<dbReference type="SMART" id="SM00852">
    <property type="entry name" value="MoCF_biosynth"/>
    <property type="match status" value="1"/>
</dbReference>
<dbReference type="InterPro" id="IPR008135">
    <property type="entry name" value="Competence-induced_CinA"/>
</dbReference>
<dbReference type="SUPFAM" id="SSF53218">
    <property type="entry name" value="Molybdenum cofactor biosynthesis proteins"/>
    <property type="match status" value="1"/>
</dbReference>
<comment type="similarity">
    <text evidence="1">Belongs to the CinA family.</text>
</comment>
<dbReference type="InterPro" id="IPR036425">
    <property type="entry name" value="MoaB/Mog-like_dom_sf"/>
</dbReference>
<dbReference type="NCBIfam" id="TIGR00177">
    <property type="entry name" value="molyb_syn"/>
    <property type="match status" value="1"/>
</dbReference>
<dbReference type="Pfam" id="PF18146">
    <property type="entry name" value="CinA_KH"/>
    <property type="match status" value="1"/>
</dbReference>
<evidence type="ECO:0000256" key="1">
    <source>
        <dbReference type="HAMAP-Rule" id="MF_00226"/>
    </source>
</evidence>
<dbReference type="NCBIfam" id="TIGR00200">
    <property type="entry name" value="cinA_nterm"/>
    <property type="match status" value="1"/>
</dbReference>
<organism evidence="3 4">
    <name type="scientific">Limnothrix redekei LRLZ20PSL1</name>
    <dbReference type="NCBI Taxonomy" id="3112953"/>
    <lineage>
        <taxon>Bacteria</taxon>
        <taxon>Bacillati</taxon>
        <taxon>Cyanobacteriota</taxon>
        <taxon>Cyanophyceae</taxon>
        <taxon>Pseudanabaenales</taxon>
        <taxon>Pseudanabaenaceae</taxon>
        <taxon>Limnothrix</taxon>
    </lineage>
</organism>
<dbReference type="PIRSF" id="PIRSF006728">
    <property type="entry name" value="CinA"/>
    <property type="match status" value="1"/>
</dbReference>
<proteinExistence type="inferred from homology"/>
<evidence type="ECO:0000313" key="4">
    <source>
        <dbReference type="Proteomes" id="UP001604335"/>
    </source>
</evidence>
<keyword evidence="4" id="KW-1185">Reference proteome</keyword>
<dbReference type="RefSeq" id="WP_393010306.1">
    <property type="nucleotide sequence ID" value="NZ_JAZAQF010000012.1"/>
</dbReference>
<dbReference type="Pfam" id="PF00994">
    <property type="entry name" value="MoCF_biosynth"/>
    <property type="match status" value="1"/>
</dbReference>
<sequence length="415" mass="44301">MTPSAEIICVGTELLLGDILNGNAQFLAQQLAALGIPHYYQTVVGDNPQRLQRAIATACQRSRILLFTGGLGPTPDDLTTETIAQFFDVPLVEHPAVIADIEQKFAQRGRTMVPSNRKQALLPAGAAILTNRVGTAPGMIWQPVPELLLMTFPGVPSEMRTMWAEVAVPYLRDHGWSRQTIVSQTLKFWGISESALAERVADYLASSDPTVAPYANRGSVKLRVSACGATAAEALVKIEPMVAQIRDRVGPDCYGLDEDTLPIVVGRSLQDRGETLAVAESCTGGGLGQLLTAVAGSSAYFLGGIIAYDNRIKTALLGVSAETLDRFGAVSHETAKEMAIGARERLGSTWAISITGVAGPGGGSEAKPVGLVYAGIAGPGGVTTHEMRLGIQRDREWIRHVSACTALDFLRRRWL</sequence>
<dbReference type="InterPro" id="IPR036653">
    <property type="entry name" value="CinA-like_C"/>
</dbReference>
<accession>A0ABW7C6S6</accession>
<dbReference type="HAMAP" id="MF_00226_B">
    <property type="entry name" value="CinA_B"/>
    <property type="match status" value="1"/>
</dbReference>
<dbReference type="NCBIfam" id="TIGR00199">
    <property type="entry name" value="PncC_domain"/>
    <property type="match status" value="1"/>
</dbReference>
<protein>
    <recommendedName>
        <fullName evidence="1">CinA-like protein</fullName>
    </recommendedName>
</protein>
<dbReference type="PANTHER" id="PTHR13939:SF0">
    <property type="entry name" value="NMN AMIDOHYDROLASE-LIKE PROTEIN YFAY"/>
    <property type="match status" value="1"/>
</dbReference>
<evidence type="ECO:0000313" key="3">
    <source>
        <dbReference type="EMBL" id="MFG3816422.1"/>
    </source>
</evidence>
<dbReference type="Gene3D" id="3.40.980.10">
    <property type="entry name" value="MoaB/Mog-like domain"/>
    <property type="match status" value="1"/>
</dbReference>
<dbReference type="CDD" id="cd00885">
    <property type="entry name" value="cinA"/>
    <property type="match status" value="1"/>
</dbReference>
<dbReference type="EMBL" id="JAZAQF010000012">
    <property type="protein sequence ID" value="MFG3816422.1"/>
    <property type="molecule type" value="Genomic_DNA"/>
</dbReference>
<dbReference type="Proteomes" id="UP001604335">
    <property type="component" value="Unassembled WGS sequence"/>
</dbReference>
<dbReference type="Gene3D" id="3.90.950.20">
    <property type="entry name" value="CinA-like"/>
    <property type="match status" value="1"/>
</dbReference>
<dbReference type="Pfam" id="PF02464">
    <property type="entry name" value="CinA"/>
    <property type="match status" value="1"/>
</dbReference>
<dbReference type="Gene3D" id="3.30.70.2860">
    <property type="match status" value="1"/>
</dbReference>
<dbReference type="PANTHER" id="PTHR13939">
    <property type="entry name" value="NICOTINAMIDE-NUCLEOTIDE AMIDOHYDROLASE PNCC"/>
    <property type="match status" value="1"/>
</dbReference>
<dbReference type="InterPro" id="IPR050101">
    <property type="entry name" value="CinA"/>
</dbReference>
<reference evidence="4" key="1">
    <citation type="journal article" date="2024" name="Algal Res.">
        <title>Biochemical, toxicological and genomic investigation of a high-biomass producing Limnothrix strain isolated from Italian shallow drinking water reservoir.</title>
        <authorList>
            <person name="Simonazzi M."/>
            <person name="Shishido T.K."/>
            <person name="Delbaje E."/>
            <person name="Wahlsten M."/>
            <person name="Fewer D.P."/>
            <person name="Sivonen K."/>
            <person name="Pezzolesi L."/>
            <person name="Pistocchi R."/>
        </authorList>
    </citation>
    <scope>NUCLEOTIDE SEQUENCE [LARGE SCALE GENOMIC DNA]</scope>
    <source>
        <strain evidence="4">LRLZ20PSL1</strain>
    </source>
</reference>
<dbReference type="SUPFAM" id="SSF142433">
    <property type="entry name" value="CinA-like"/>
    <property type="match status" value="1"/>
</dbReference>
<gene>
    <name evidence="3" type="ORF">VPK24_02145</name>
</gene>
<dbReference type="InterPro" id="IPR008136">
    <property type="entry name" value="CinA_C"/>
</dbReference>